<feature type="compositionally biased region" description="Low complexity" evidence="1">
    <location>
        <begin position="60"/>
        <end position="76"/>
    </location>
</feature>
<protein>
    <submittedName>
        <fullName evidence="2">X protein</fullName>
    </submittedName>
</protein>
<dbReference type="EMBL" id="BK063519">
    <property type="protein sequence ID" value="DBA13185.1"/>
    <property type="molecule type" value="Viral_cRNA"/>
</dbReference>
<evidence type="ECO:0000313" key="2">
    <source>
        <dbReference type="EMBL" id="DBA13185.1"/>
    </source>
</evidence>
<feature type="compositionally biased region" description="Polar residues" evidence="1">
    <location>
        <begin position="81"/>
        <end position="90"/>
    </location>
</feature>
<proteinExistence type="predicted"/>
<feature type="compositionally biased region" description="Low complexity" evidence="1">
    <location>
        <begin position="98"/>
        <end position="108"/>
    </location>
</feature>
<gene>
    <name evidence="2" type="primary">X</name>
</gene>
<name>A0AA48P919_9MONO</name>
<feature type="region of interest" description="Disordered" evidence="1">
    <location>
        <begin position="27"/>
        <end position="108"/>
    </location>
</feature>
<sequence>MDQTPLEAALETVITLLNNVKIARMQNVADQQPSSSGEEEKDKGQDTSASATTTREVKISSQRSRSRSNGRSNASERNTRSRATSRNAEGSTAVVRASLHSGGSSHSS</sequence>
<reference evidence="2" key="1">
    <citation type="journal article" date="2023" name="bioRxiv">
        <title>Diving Deep into Fish Bornaviruses: Uncovering Hidden Diversity and Transcriptional Strategies through Comprehensive Data Mining.</title>
        <authorList>
            <person name="Eshak M."/>
            <person name="Rubbenstroth D."/>
            <person name="Beer M."/>
            <person name="Pfaff F."/>
        </authorList>
    </citation>
    <scope>NUCLEOTIDE SEQUENCE</scope>
    <source>
        <strain evidence="2">SRS620428</strain>
    </source>
</reference>
<accession>A0AA48P919</accession>
<organism evidence="2">
    <name type="scientific">electric eel bornavirus</name>
    <dbReference type="NCBI Taxonomy" id="3055757"/>
    <lineage>
        <taxon>Viruses</taxon>
        <taxon>Riboviria</taxon>
        <taxon>Orthornavirae</taxon>
        <taxon>Negarnaviricota</taxon>
        <taxon>Haploviricotina</taxon>
        <taxon>Monjiviricetes</taxon>
        <taxon>Mononegavirales</taxon>
        <taxon>Bornaviridae</taxon>
        <taxon>Cultervirus</taxon>
        <taxon>Cultervirus electrophori</taxon>
    </lineage>
</organism>
<evidence type="ECO:0000256" key="1">
    <source>
        <dbReference type="SAM" id="MobiDB-lite"/>
    </source>
</evidence>